<dbReference type="Gene3D" id="2.20.25.10">
    <property type="match status" value="1"/>
</dbReference>
<dbReference type="InterPro" id="IPR029063">
    <property type="entry name" value="SAM-dependent_MTases_sf"/>
</dbReference>
<dbReference type="SUPFAM" id="SSF158997">
    <property type="entry name" value="Trm112p-like"/>
    <property type="match status" value="1"/>
</dbReference>
<dbReference type="GO" id="GO:0032259">
    <property type="term" value="P:methylation"/>
    <property type="evidence" value="ECO:0007669"/>
    <property type="project" value="UniProtKB-KW"/>
</dbReference>
<feature type="region of interest" description="Disordered" evidence="1">
    <location>
        <begin position="130"/>
        <end position="157"/>
    </location>
</feature>
<name>A0A2V3UJF5_9HYPH</name>
<dbReference type="InterPro" id="IPR013216">
    <property type="entry name" value="Methyltransf_11"/>
</dbReference>
<keyword evidence="4" id="KW-1185">Reference proteome</keyword>
<dbReference type="CDD" id="cd02440">
    <property type="entry name" value="AdoMet_MTases"/>
    <property type="match status" value="1"/>
</dbReference>
<dbReference type="RefSeq" id="WP_110372930.1">
    <property type="nucleotide sequence ID" value="NZ_JAHBRY010000001.1"/>
</dbReference>
<dbReference type="Proteomes" id="UP000248021">
    <property type="component" value="Unassembled WGS sequence"/>
</dbReference>
<dbReference type="PANTHER" id="PTHR45445">
    <property type="match status" value="1"/>
</dbReference>
<evidence type="ECO:0000313" key="4">
    <source>
        <dbReference type="Proteomes" id="UP000248021"/>
    </source>
</evidence>
<dbReference type="OrthoDB" id="9808480at2"/>
<feature type="domain" description="Methyltransferase type 11" evidence="2">
    <location>
        <begin position="185"/>
        <end position="297"/>
    </location>
</feature>
<reference evidence="3 4" key="1">
    <citation type="submission" date="2018-05" db="EMBL/GenBank/DDBJ databases">
        <title>Genomic Encyclopedia of Type Strains, Phase IV (KMG-IV): sequencing the most valuable type-strain genomes for metagenomic binning, comparative biology and taxonomic classification.</title>
        <authorList>
            <person name="Goeker M."/>
        </authorList>
    </citation>
    <scope>NUCLEOTIDE SEQUENCE [LARGE SCALE GENOMIC DNA]</scope>
    <source>
        <strain evidence="3 4">DSM 6462</strain>
    </source>
</reference>
<organism evidence="3 4">
    <name type="scientific">Chelatococcus asaccharovorans</name>
    <dbReference type="NCBI Taxonomy" id="28210"/>
    <lineage>
        <taxon>Bacteria</taxon>
        <taxon>Pseudomonadati</taxon>
        <taxon>Pseudomonadota</taxon>
        <taxon>Alphaproteobacteria</taxon>
        <taxon>Hyphomicrobiales</taxon>
        <taxon>Chelatococcaceae</taxon>
        <taxon>Chelatococcus</taxon>
    </lineage>
</organism>
<dbReference type="Pfam" id="PF08241">
    <property type="entry name" value="Methyltransf_11"/>
    <property type="match status" value="1"/>
</dbReference>
<evidence type="ECO:0000256" key="1">
    <source>
        <dbReference type="SAM" id="MobiDB-lite"/>
    </source>
</evidence>
<dbReference type="GO" id="GO:0008757">
    <property type="term" value="F:S-adenosylmethionine-dependent methyltransferase activity"/>
    <property type="evidence" value="ECO:0007669"/>
    <property type="project" value="InterPro"/>
</dbReference>
<dbReference type="SUPFAM" id="SSF53335">
    <property type="entry name" value="S-adenosyl-L-methionine-dependent methyltransferases"/>
    <property type="match status" value="1"/>
</dbReference>
<keyword evidence="3" id="KW-0489">Methyltransferase</keyword>
<dbReference type="AlphaFoldDB" id="A0A2V3UJF5"/>
<evidence type="ECO:0000313" key="3">
    <source>
        <dbReference type="EMBL" id="PXW64910.1"/>
    </source>
</evidence>
<feature type="compositionally biased region" description="Gly residues" evidence="1">
    <location>
        <begin position="134"/>
        <end position="157"/>
    </location>
</feature>
<protein>
    <submittedName>
        <fullName evidence="3">Methyltransferase family protein</fullName>
    </submittedName>
</protein>
<sequence length="387" mass="41033">MRLAHFETLSPRCPSCLMQWRKDVAGPPPAPLRLLQDGQRADDDVLAGLIRCPECAAGYPIIEGLPILLPDPARFMADHLVYGLLPQRWPNELQAWFGEAFAQSGWFPAMQRHLSVYGWDHYGGGEVAAARPEAGGGPDVGGGPDAGGGSVARGGPDAGGGPGGVLRCLAAGLAGVEALPAGAALDAGCAAGRATFALAARTEGLVLGIDINIPLLRLARQALTESAVTYPLRDIGSRFRMQTVPVSFPGRERVDFWVADVHHPPFLPASFAFLAALNLLDCLANPAQALAALREMLGDSSLAVVSLPYDWSDAATPAGESSGARDRSFAAASDAEALLRQHIAALGWHIRHEASHHPWYLRIHRRSTICYDNHVLLLAGPGRVDRG</sequence>
<comment type="caution">
    <text evidence="3">The sequence shown here is derived from an EMBL/GenBank/DDBJ whole genome shotgun (WGS) entry which is preliminary data.</text>
</comment>
<dbReference type="PANTHER" id="PTHR45445:SF2">
    <property type="entry name" value="METHYLTRANSFERASE TYPE 11 DOMAIN-CONTAINING PROTEIN"/>
    <property type="match status" value="1"/>
</dbReference>
<proteinExistence type="predicted"/>
<keyword evidence="3" id="KW-0808">Transferase</keyword>
<evidence type="ECO:0000259" key="2">
    <source>
        <dbReference type="Pfam" id="PF08241"/>
    </source>
</evidence>
<dbReference type="EMBL" id="QJJK01000001">
    <property type="protein sequence ID" value="PXW64910.1"/>
    <property type="molecule type" value="Genomic_DNA"/>
</dbReference>
<accession>A0A2V3UJF5</accession>
<gene>
    <name evidence="3" type="ORF">C7450_101670</name>
</gene>
<dbReference type="Gene3D" id="3.40.50.150">
    <property type="entry name" value="Vaccinia Virus protein VP39"/>
    <property type="match status" value="1"/>
</dbReference>